<feature type="compositionally biased region" description="Basic and acidic residues" evidence="2">
    <location>
        <begin position="472"/>
        <end position="484"/>
    </location>
</feature>
<dbReference type="Proteomes" id="UP000007635">
    <property type="component" value="Chromosome VI"/>
</dbReference>
<reference evidence="4 5" key="1">
    <citation type="journal article" date="2021" name="G3 (Bethesda)">
        <title>Improved contiguity of the threespine stickleback genome using long-read sequencing.</title>
        <authorList>
            <person name="Nath S."/>
            <person name="Shaw D.E."/>
            <person name="White M.A."/>
        </authorList>
    </citation>
    <scope>NUCLEOTIDE SEQUENCE [LARGE SCALE GENOMIC DNA]</scope>
    <source>
        <strain evidence="4 5">Lake Benthic</strain>
    </source>
</reference>
<dbReference type="PANTHER" id="PTHR15326">
    <property type="entry name" value="SPERMATOGENESIS-ASSOCIATED PROTEIN 2/TAMOZHENNIC"/>
    <property type="match status" value="1"/>
</dbReference>
<dbReference type="AlphaFoldDB" id="A0AAQ4QZF2"/>
<feature type="region of interest" description="Disordered" evidence="2">
    <location>
        <begin position="299"/>
        <end position="529"/>
    </location>
</feature>
<feature type="compositionally biased region" description="Basic and acidic residues" evidence="2">
    <location>
        <begin position="372"/>
        <end position="382"/>
    </location>
</feature>
<protein>
    <recommendedName>
        <fullName evidence="3">Spermatogenesis-associated protein 2 PUB-like domain-containing protein</fullName>
    </recommendedName>
</protein>
<comment type="similarity">
    <text evidence="1">Belongs to the SPATA2 family.</text>
</comment>
<reference evidence="4" key="3">
    <citation type="submission" date="2025-09" db="UniProtKB">
        <authorList>
            <consortium name="Ensembl"/>
        </authorList>
    </citation>
    <scope>IDENTIFICATION</scope>
</reference>
<evidence type="ECO:0000313" key="5">
    <source>
        <dbReference type="Proteomes" id="UP000007635"/>
    </source>
</evidence>
<keyword evidence="5" id="KW-1185">Reference proteome</keyword>
<evidence type="ECO:0000256" key="2">
    <source>
        <dbReference type="SAM" id="MobiDB-lite"/>
    </source>
</evidence>
<organism evidence="4 5">
    <name type="scientific">Gasterosteus aculeatus aculeatus</name>
    <name type="common">three-spined stickleback</name>
    <dbReference type="NCBI Taxonomy" id="481459"/>
    <lineage>
        <taxon>Eukaryota</taxon>
        <taxon>Metazoa</taxon>
        <taxon>Chordata</taxon>
        <taxon>Craniata</taxon>
        <taxon>Vertebrata</taxon>
        <taxon>Euteleostomi</taxon>
        <taxon>Actinopterygii</taxon>
        <taxon>Neopterygii</taxon>
        <taxon>Teleostei</taxon>
        <taxon>Neoteleostei</taxon>
        <taxon>Acanthomorphata</taxon>
        <taxon>Eupercaria</taxon>
        <taxon>Perciformes</taxon>
        <taxon>Cottioidei</taxon>
        <taxon>Gasterosteales</taxon>
        <taxon>Gasterosteidae</taxon>
        <taxon>Gasterosteus</taxon>
    </lineage>
</organism>
<proteinExistence type="inferred from homology"/>
<feature type="compositionally biased region" description="Polar residues" evidence="2">
    <location>
        <begin position="403"/>
        <end position="416"/>
    </location>
</feature>
<dbReference type="Pfam" id="PF21388">
    <property type="entry name" value="SPATA2_PUB-like"/>
    <property type="match status" value="2"/>
</dbReference>
<evidence type="ECO:0000259" key="3">
    <source>
        <dbReference type="Pfam" id="PF21388"/>
    </source>
</evidence>
<dbReference type="Gene3D" id="1.20.58.2190">
    <property type="match status" value="1"/>
</dbReference>
<sequence length="529" mass="58896">MSLMKDGTRSEEQPQVSRQQLYEDYVHFYQPRPEVAPCRDPSLLNTAARYLRGGPQPPGPFTVFPFHRAVAHHRARSGAYGRKHLCAFSRATQLLETICLNLFLQPWKKEIRTLKVARFFSFLPPFLPSVAPVRVTVYLCFSCLLQTFTGAFIYGLVPVLSSSTIQSVLASIGYVPRPDTPSEYRLREDADPDRAMLLAFELLLARVECDHLLEILEKDQLEPQEFMEVLQRRMGPSQLDEPTEKTGTGENEEENHEMEEVPLNLDSRLTVEAQPEPPGCPLVGVDESIMEMQKTYPDLAFRGRPLLPDKPQRTNSSRRDVPTTTSTNDPSGDSKGSERIKGTHSSTRSQDDSRADDDDACRGRGCTIRNSDGSREDGETQKHGGAQPTAETPACTLADIRRSANQKPPLSSTDAVQQKAELAESPLHVQDTKKEVERKLDNHGEEGHTREDTLGQPVTAGPEPGHAASRSSRSDPAEMEEQKQHLPLATGAAESFRGGDGAEQQESKDTGRDEEQLTKSFVMVELHKK</sequence>
<evidence type="ECO:0000313" key="4">
    <source>
        <dbReference type="Ensembl" id="ENSGACP00000056726.1"/>
    </source>
</evidence>
<dbReference type="PANTHER" id="PTHR15326:SF9">
    <property type="entry name" value="SPERMATOGENESIS-ASSOCIATED PROTEIN 2"/>
    <property type="match status" value="1"/>
</dbReference>
<name>A0AAQ4QZF2_GASAC</name>
<feature type="compositionally biased region" description="Polar residues" evidence="2">
    <location>
        <begin position="322"/>
        <end position="331"/>
    </location>
</feature>
<dbReference type="Ensembl" id="ENSGACT00000032366.1">
    <property type="protein sequence ID" value="ENSGACP00000056726.1"/>
    <property type="gene ID" value="ENSGACG00000024803.1"/>
</dbReference>
<dbReference type="GO" id="GO:0005737">
    <property type="term" value="C:cytoplasm"/>
    <property type="evidence" value="ECO:0007669"/>
    <property type="project" value="TreeGrafter"/>
</dbReference>
<dbReference type="GeneTree" id="ENSGT01120000278052"/>
<accession>A0AAQ4QZF2</accession>
<evidence type="ECO:0000256" key="1">
    <source>
        <dbReference type="ARBA" id="ARBA00038142"/>
    </source>
</evidence>
<feature type="compositionally biased region" description="Basic and acidic residues" evidence="2">
    <location>
        <begin position="505"/>
        <end position="517"/>
    </location>
</feature>
<feature type="compositionally biased region" description="Basic and acidic residues" evidence="2">
    <location>
        <begin position="430"/>
        <end position="453"/>
    </location>
</feature>
<reference evidence="4" key="2">
    <citation type="submission" date="2025-08" db="UniProtKB">
        <authorList>
            <consortium name="Ensembl"/>
        </authorList>
    </citation>
    <scope>IDENTIFICATION</scope>
</reference>
<dbReference type="InterPro" id="IPR048839">
    <property type="entry name" value="SPATA2_PUB-like"/>
</dbReference>
<feature type="domain" description="Spermatogenesis-associated protein 2 PUB-like" evidence="3">
    <location>
        <begin position="145"/>
        <end position="233"/>
    </location>
</feature>
<feature type="domain" description="Spermatogenesis-associated protein 2 PUB-like" evidence="3">
    <location>
        <begin position="84"/>
        <end position="116"/>
    </location>
</feature>
<feature type="region of interest" description="Disordered" evidence="2">
    <location>
        <begin position="232"/>
        <end position="260"/>
    </location>
</feature>